<comment type="similarity">
    <text evidence="1">Belongs to the peptidase S10 family.</text>
</comment>
<evidence type="ECO:0008006" key="10">
    <source>
        <dbReference type="Google" id="ProtNLM"/>
    </source>
</evidence>
<comment type="caution">
    <text evidence="8">The sequence shown here is derived from an EMBL/GenBank/DDBJ whole genome shotgun (WGS) entry which is preliminary data.</text>
</comment>
<dbReference type="GO" id="GO:0006508">
    <property type="term" value="P:proteolysis"/>
    <property type="evidence" value="ECO:0007669"/>
    <property type="project" value="UniProtKB-KW"/>
</dbReference>
<dbReference type="GeneID" id="25281742"/>
<reference evidence="8 9" key="1">
    <citation type="submission" date="2013-03" db="EMBL/GenBank/DDBJ databases">
        <title>The Genome Sequence of Exophiala aquamarina CBS 119918.</title>
        <authorList>
            <consortium name="The Broad Institute Genomics Platform"/>
            <person name="Cuomo C."/>
            <person name="de Hoog S."/>
            <person name="Gorbushina A."/>
            <person name="Walker B."/>
            <person name="Young S.K."/>
            <person name="Zeng Q."/>
            <person name="Gargeya S."/>
            <person name="Fitzgerald M."/>
            <person name="Haas B."/>
            <person name="Abouelleil A."/>
            <person name="Allen A.W."/>
            <person name="Alvarado L."/>
            <person name="Arachchi H.M."/>
            <person name="Berlin A.M."/>
            <person name="Chapman S.B."/>
            <person name="Gainer-Dewar J."/>
            <person name="Goldberg J."/>
            <person name="Griggs A."/>
            <person name="Gujja S."/>
            <person name="Hansen M."/>
            <person name="Howarth C."/>
            <person name="Imamovic A."/>
            <person name="Ireland A."/>
            <person name="Larimer J."/>
            <person name="McCowan C."/>
            <person name="Murphy C."/>
            <person name="Pearson M."/>
            <person name="Poon T.W."/>
            <person name="Priest M."/>
            <person name="Roberts A."/>
            <person name="Saif S."/>
            <person name="Shea T."/>
            <person name="Sisk P."/>
            <person name="Sykes S."/>
            <person name="Wortman J."/>
            <person name="Nusbaum C."/>
            <person name="Birren B."/>
        </authorList>
    </citation>
    <scope>NUCLEOTIDE SEQUENCE [LARGE SCALE GENOMIC DNA]</scope>
    <source>
        <strain evidence="8 9">CBS 119918</strain>
    </source>
</reference>
<name>A0A072PBJ3_9EURO</name>
<dbReference type="EMBL" id="AMGV01000005">
    <property type="protein sequence ID" value="KEF56638.1"/>
    <property type="molecule type" value="Genomic_DNA"/>
</dbReference>
<dbReference type="STRING" id="1182545.A0A072PBJ3"/>
<dbReference type="SUPFAM" id="SSF53474">
    <property type="entry name" value="alpha/beta-Hydrolases"/>
    <property type="match status" value="1"/>
</dbReference>
<dbReference type="HOGENOM" id="CLU_008523_10_3_1"/>
<organism evidence="8 9">
    <name type="scientific">Exophiala aquamarina CBS 119918</name>
    <dbReference type="NCBI Taxonomy" id="1182545"/>
    <lineage>
        <taxon>Eukaryota</taxon>
        <taxon>Fungi</taxon>
        <taxon>Dikarya</taxon>
        <taxon>Ascomycota</taxon>
        <taxon>Pezizomycotina</taxon>
        <taxon>Eurotiomycetes</taxon>
        <taxon>Chaetothyriomycetidae</taxon>
        <taxon>Chaetothyriales</taxon>
        <taxon>Herpotrichiellaceae</taxon>
        <taxon>Exophiala</taxon>
    </lineage>
</organism>
<dbReference type="OrthoDB" id="443318at2759"/>
<accession>A0A072PBJ3</accession>
<evidence type="ECO:0000256" key="2">
    <source>
        <dbReference type="ARBA" id="ARBA00022645"/>
    </source>
</evidence>
<gene>
    <name evidence="8" type="ORF">A1O9_06827</name>
</gene>
<dbReference type="AlphaFoldDB" id="A0A072PBJ3"/>
<keyword evidence="3" id="KW-0645">Protease</keyword>
<dbReference type="Gene3D" id="3.40.50.1820">
    <property type="entry name" value="alpha/beta hydrolase"/>
    <property type="match status" value="1"/>
</dbReference>
<keyword evidence="2" id="KW-0121">Carboxypeptidase</keyword>
<dbReference type="GO" id="GO:0000324">
    <property type="term" value="C:fungal-type vacuole"/>
    <property type="evidence" value="ECO:0007669"/>
    <property type="project" value="TreeGrafter"/>
</dbReference>
<sequence>MPSSLFPFYQSSEDASASAWNLSTFFWYFPARNNPKNAPLSLYLAGGPGESSVFTAATDSGPCIVNPDSNSTSLNPWSYNNHVNMLYIDQPNFAGYSYDEITEGHYDVISGAIIPGPGEANATFWPGKWGTQQIERIAHTTQNSAKVMYEVVQALTADLPGLQDKPISAWGNSYGGYSAPATLAEIQRQNEALQAGGRDSKRYHHIQVDTLGLLNGCVDLSISMFSYPEMANNNTYGVKLLPQEVYESSKNNLTKDGGCLQALERCQQLGYEGDPAVMGLNQTVNDFCGFALTQNCLTEVEIAFMAVTGRASFDISHPLADPEPHMFAAGFFNQEWVQNDLGAAVNFNWAPDAVTNSYLALGDSARQNISNIEYLLDGGVKVALVHGDRDYVCNWIGGEAIALAAKYNGSETFRSSGYVPIATNSSYEGGVVKQAGRFSFARVFQAGHAPAFFQPETIHSIFNRTMFNNDVATGKEDLTKNPTYVTDGPTDSWGWTDTLPPPPENMCNLWAPAGTCTEEQLQALALGNATVTDTEIITSPGGLPVLPPQNDKTTSSNGNSTGTSGGGGAASSSASNSGAAGNMVRLSIVSLIATVGTSFYLGTY</sequence>
<feature type="compositionally biased region" description="Low complexity" evidence="7">
    <location>
        <begin position="553"/>
        <end position="562"/>
    </location>
</feature>
<keyword evidence="4" id="KW-0732">Signal</keyword>
<evidence type="ECO:0000256" key="4">
    <source>
        <dbReference type="ARBA" id="ARBA00022729"/>
    </source>
</evidence>
<dbReference type="Pfam" id="PF00450">
    <property type="entry name" value="Peptidase_S10"/>
    <property type="match status" value="1"/>
</dbReference>
<proteinExistence type="inferred from homology"/>
<dbReference type="InterPro" id="IPR029058">
    <property type="entry name" value="AB_hydrolase_fold"/>
</dbReference>
<keyword evidence="9" id="KW-1185">Reference proteome</keyword>
<dbReference type="PANTHER" id="PTHR11802:SF189">
    <property type="entry name" value="CARBOXYPEPTIDASE"/>
    <property type="match status" value="1"/>
</dbReference>
<evidence type="ECO:0000313" key="8">
    <source>
        <dbReference type="EMBL" id="KEF56638.1"/>
    </source>
</evidence>
<dbReference type="GO" id="GO:0004185">
    <property type="term" value="F:serine-type carboxypeptidase activity"/>
    <property type="evidence" value="ECO:0007669"/>
    <property type="project" value="InterPro"/>
</dbReference>
<keyword evidence="5" id="KW-0378">Hydrolase</keyword>
<dbReference type="VEuPathDB" id="FungiDB:A1O9_06827"/>
<dbReference type="RefSeq" id="XP_013259228.1">
    <property type="nucleotide sequence ID" value="XM_013403774.1"/>
</dbReference>
<dbReference type="PANTHER" id="PTHR11802">
    <property type="entry name" value="SERINE PROTEASE FAMILY S10 SERINE CARBOXYPEPTIDASE"/>
    <property type="match status" value="1"/>
</dbReference>
<dbReference type="PRINTS" id="PR00724">
    <property type="entry name" value="CRBOXYPTASEC"/>
</dbReference>
<dbReference type="Proteomes" id="UP000027920">
    <property type="component" value="Unassembled WGS sequence"/>
</dbReference>
<evidence type="ECO:0000256" key="1">
    <source>
        <dbReference type="ARBA" id="ARBA00009431"/>
    </source>
</evidence>
<protein>
    <recommendedName>
        <fullName evidence="10">Carboxypeptidase D</fullName>
    </recommendedName>
</protein>
<feature type="region of interest" description="Disordered" evidence="7">
    <location>
        <begin position="539"/>
        <end position="576"/>
    </location>
</feature>
<dbReference type="InterPro" id="IPR001563">
    <property type="entry name" value="Peptidase_S10"/>
</dbReference>
<evidence type="ECO:0000256" key="6">
    <source>
        <dbReference type="ARBA" id="ARBA00023180"/>
    </source>
</evidence>
<keyword evidence="6" id="KW-0325">Glycoprotein</keyword>
<evidence type="ECO:0000256" key="3">
    <source>
        <dbReference type="ARBA" id="ARBA00022670"/>
    </source>
</evidence>
<evidence type="ECO:0000256" key="7">
    <source>
        <dbReference type="SAM" id="MobiDB-lite"/>
    </source>
</evidence>
<evidence type="ECO:0000256" key="5">
    <source>
        <dbReference type="ARBA" id="ARBA00022801"/>
    </source>
</evidence>
<evidence type="ECO:0000313" key="9">
    <source>
        <dbReference type="Proteomes" id="UP000027920"/>
    </source>
</evidence>